<accession>A0A9X1T235</accession>
<keyword evidence="2" id="KW-1185">Reference proteome</keyword>
<sequence>MSDPRITPLLTPQPALRGCTRLVSRAIRLEALPEGHVIQVLGTPDAPLAMERLSPLSDGMPQAVRAAGPGQWFIVGDRAKTHAELADLFAALQPEAFGVDQSAGRVRIRASGPMVERMLAKGTAADLAVSRFPVGDATTTLIGHIAAHITRVGDEAFEIMVLRGFAQSLWDDLARMSAAFLED</sequence>
<name>A0A9X1T235_9HYPH</name>
<dbReference type="Gene3D" id="3.30.1360.120">
    <property type="entry name" value="Probable tRNA modification gtpase trme, domain 1"/>
    <property type="match status" value="1"/>
</dbReference>
<dbReference type="AlphaFoldDB" id="A0A9X1T235"/>
<dbReference type="Proteomes" id="UP001139089">
    <property type="component" value="Unassembled WGS sequence"/>
</dbReference>
<organism evidence="1 2">
    <name type="scientific">Rhizobium quercicola</name>
    <dbReference type="NCBI Taxonomy" id="2901226"/>
    <lineage>
        <taxon>Bacteria</taxon>
        <taxon>Pseudomonadati</taxon>
        <taxon>Pseudomonadota</taxon>
        <taxon>Alphaproteobacteria</taxon>
        <taxon>Hyphomicrobiales</taxon>
        <taxon>Rhizobiaceae</taxon>
        <taxon>Rhizobium/Agrobacterium group</taxon>
        <taxon>Rhizobium</taxon>
    </lineage>
</organism>
<dbReference type="RefSeq" id="WP_231816439.1">
    <property type="nucleotide sequence ID" value="NZ_JAJOZR010000015.1"/>
</dbReference>
<evidence type="ECO:0000313" key="2">
    <source>
        <dbReference type="Proteomes" id="UP001139089"/>
    </source>
</evidence>
<dbReference type="InterPro" id="IPR027266">
    <property type="entry name" value="TrmE/GcvT-like"/>
</dbReference>
<comment type="caution">
    <text evidence="1">The sequence shown here is derived from an EMBL/GenBank/DDBJ whole genome shotgun (WGS) entry which is preliminary data.</text>
</comment>
<dbReference type="EMBL" id="JAJOZR010000015">
    <property type="protein sequence ID" value="MCD7111356.1"/>
    <property type="molecule type" value="Genomic_DNA"/>
</dbReference>
<dbReference type="SUPFAM" id="SSF103025">
    <property type="entry name" value="Folate-binding domain"/>
    <property type="match status" value="1"/>
</dbReference>
<dbReference type="Pfam" id="PF04268">
    <property type="entry name" value="SoxG"/>
    <property type="match status" value="1"/>
</dbReference>
<reference evidence="1" key="1">
    <citation type="submission" date="2021-12" db="EMBL/GenBank/DDBJ databases">
        <authorList>
            <person name="Li Y."/>
        </authorList>
    </citation>
    <scope>NUCLEOTIDE SEQUENCE</scope>
    <source>
        <strain evidence="1">DKSPLA3</strain>
    </source>
</reference>
<gene>
    <name evidence="1" type="ORF">LRX75_20155</name>
</gene>
<dbReference type="InterPro" id="IPR007375">
    <property type="entry name" value="SoxG"/>
</dbReference>
<protein>
    <submittedName>
        <fullName evidence="1">Sarcosine oxidase subunit gamma</fullName>
    </submittedName>
</protein>
<evidence type="ECO:0000313" key="1">
    <source>
        <dbReference type="EMBL" id="MCD7111356.1"/>
    </source>
</evidence>
<proteinExistence type="predicted"/>